<dbReference type="Gramene" id="OE9A109668T1">
    <property type="protein sequence ID" value="OE9A109668C1"/>
    <property type="gene ID" value="OE9A109668"/>
</dbReference>
<dbReference type="EMBL" id="CACTIH010009155">
    <property type="protein sequence ID" value="CAA3026254.1"/>
    <property type="molecule type" value="Genomic_DNA"/>
</dbReference>
<keyword evidence="2" id="KW-1185">Reference proteome</keyword>
<dbReference type="Proteomes" id="UP000594638">
    <property type="component" value="Unassembled WGS sequence"/>
</dbReference>
<evidence type="ECO:0000313" key="2">
    <source>
        <dbReference type="Proteomes" id="UP000594638"/>
    </source>
</evidence>
<name>A0A8S0V588_OLEEU</name>
<sequence length="91" mass="10338">MIPQAQQWSPPWNNQCTLKYAALIQIPCLGECDEICYKDPVLKEQQRSAYIDHSPGAASYSEECFHACVAGCGYKRKSIEFIQRDHQSLSL</sequence>
<protein>
    <submittedName>
        <fullName evidence="1">Uncharacterized protein</fullName>
    </submittedName>
</protein>
<evidence type="ECO:0000313" key="1">
    <source>
        <dbReference type="EMBL" id="CAA3026254.1"/>
    </source>
</evidence>
<dbReference type="PANTHER" id="PTHR36053:SF1">
    <property type="entry name" value="OS04G0680300 PROTEIN"/>
    <property type="match status" value="1"/>
</dbReference>
<dbReference type="AlphaFoldDB" id="A0A8S0V588"/>
<proteinExistence type="predicted"/>
<comment type="caution">
    <text evidence="1">The sequence shown here is derived from an EMBL/GenBank/DDBJ whole genome shotgun (WGS) entry which is preliminary data.</text>
</comment>
<organism evidence="1 2">
    <name type="scientific">Olea europaea subsp. europaea</name>
    <dbReference type="NCBI Taxonomy" id="158383"/>
    <lineage>
        <taxon>Eukaryota</taxon>
        <taxon>Viridiplantae</taxon>
        <taxon>Streptophyta</taxon>
        <taxon>Embryophyta</taxon>
        <taxon>Tracheophyta</taxon>
        <taxon>Spermatophyta</taxon>
        <taxon>Magnoliopsida</taxon>
        <taxon>eudicotyledons</taxon>
        <taxon>Gunneridae</taxon>
        <taxon>Pentapetalae</taxon>
        <taxon>asterids</taxon>
        <taxon>lamiids</taxon>
        <taxon>Lamiales</taxon>
        <taxon>Oleaceae</taxon>
        <taxon>Oleeae</taxon>
        <taxon>Olea</taxon>
    </lineage>
</organism>
<gene>
    <name evidence="1" type="ORF">OLEA9_A109668</name>
</gene>
<dbReference type="OrthoDB" id="1159107at2759"/>
<reference evidence="1 2" key="1">
    <citation type="submission" date="2019-12" db="EMBL/GenBank/DDBJ databases">
        <authorList>
            <person name="Alioto T."/>
            <person name="Alioto T."/>
            <person name="Gomez Garrido J."/>
        </authorList>
    </citation>
    <scope>NUCLEOTIDE SEQUENCE [LARGE SCALE GENOMIC DNA]</scope>
</reference>
<dbReference type="PANTHER" id="PTHR36053">
    <property type="entry name" value="OSJNBB0017I01.18 PROTEIN"/>
    <property type="match status" value="1"/>
</dbReference>
<accession>A0A8S0V588</accession>